<dbReference type="AlphaFoldDB" id="A0A840RZV1"/>
<dbReference type="Proteomes" id="UP000571084">
    <property type="component" value="Unassembled WGS sequence"/>
</dbReference>
<proteinExistence type="predicted"/>
<protein>
    <submittedName>
        <fullName evidence="1">Uncharacterized protein</fullName>
    </submittedName>
</protein>
<accession>A0A840RZV1</accession>
<gene>
    <name evidence="1" type="ORF">HNR39_004498</name>
</gene>
<evidence type="ECO:0000313" key="2">
    <source>
        <dbReference type="Proteomes" id="UP000571084"/>
    </source>
</evidence>
<comment type="caution">
    <text evidence="1">The sequence shown here is derived from an EMBL/GenBank/DDBJ whole genome shotgun (WGS) entry which is preliminary data.</text>
</comment>
<reference evidence="1 2" key="1">
    <citation type="submission" date="2020-08" db="EMBL/GenBank/DDBJ databases">
        <title>Genomic Encyclopedia of Type Strains, Phase IV (KMG-IV): sequencing the most valuable type-strain genomes for metagenomic binning, comparative biology and taxonomic classification.</title>
        <authorList>
            <person name="Goeker M."/>
        </authorList>
    </citation>
    <scope>NUCLEOTIDE SEQUENCE [LARGE SCALE GENOMIC DNA]</scope>
    <source>
        <strain evidence="1 2">DSM 23240</strain>
    </source>
</reference>
<evidence type="ECO:0000313" key="1">
    <source>
        <dbReference type="EMBL" id="MBB5202628.1"/>
    </source>
</evidence>
<name>A0A840RZV1_9BURK</name>
<sequence length="40" mass="4762">MQDQNETESTRLLMPFYLPMGERRVQQRVAGKILRKRLGN</sequence>
<keyword evidence="2" id="KW-1185">Reference proteome</keyword>
<organism evidence="1 2">
    <name type="scientific">Glaciimonas immobilis</name>
    <dbReference type="NCBI Taxonomy" id="728004"/>
    <lineage>
        <taxon>Bacteria</taxon>
        <taxon>Pseudomonadati</taxon>
        <taxon>Pseudomonadota</taxon>
        <taxon>Betaproteobacteria</taxon>
        <taxon>Burkholderiales</taxon>
        <taxon>Oxalobacteraceae</taxon>
        <taxon>Glaciimonas</taxon>
    </lineage>
</organism>
<dbReference type="EMBL" id="JACHHQ010000019">
    <property type="protein sequence ID" value="MBB5202628.1"/>
    <property type="molecule type" value="Genomic_DNA"/>
</dbReference>